<feature type="compositionally biased region" description="Low complexity" evidence="1">
    <location>
        <begin position="49"/>
        <end position="99"/>
    </location>
</feature>
<dbReference type="InParanoid" id="G7E966"/>
<dbReference type="HOGENOM" id="CLU_019702_0_0_1"/>
<feature type="region of interest" description="Disordered" evidence="1">
    <location>
        <begin position="1"/>
        <end position="110"/>
    </location>
</feature>
<dbReference type="InterPro" id="IPR006569">
    <property type="entry name" value="CID_dom"/>
</dbReference>
<evidence type="ECO:0000259" key="2">
    <source>
        <dbReference type="PROSITE" id="PS51391"/>
    </source>
</evidence>
<dbReference type="GO" id="GO:0006369">
    <property type="term" value="P:termination of RNA polymerase II transcription"/>
    <property type="evidence" value="ECO:0007669"/>
    <property type="project" value="InterPro"/>
</dbReference>
<accession>G7E966</accession>
<feature type="compositionally biased region" description="Low complexity" evidence="1">
    <location>
        <begin position="702"/>
        <end position="719"/>
    </location>
</feature>
<evidence type="ECO:0000313" key="3">
    <source>
        <dbReference type="EMBL" id="GAA99185.1"/>
    </source>
</evidence>
<dbReference type="CDD" id="cd16982">
    <property type="entry name" value="CID_Pcf11"/>
    <property type="match status" value="1"/>
</dbReference>
<dbReference type="Proteomes" id="UP000009131">
    <property type="component" value="Unassembled WGS sequence"/>
</dbReference>
<name>G7E966_MIXOS</name>
<sequence>MQWPQHGQPGPPVMQMGGQTGAQPYGAQPPPGYVHQNGGGPQPFYYGSPYQAQATPVQQPAVPFGSYPGQYQQQQQQGPPQMPVYHHPQQQPGYAQPAPFASPSYSWPGQVPQQQQQQQLPPLHYAHQGFYPGPEHQQQQQMQQQIPQQNGFIGAPSIFNDPNAFRMHYQALLRNLTFNSKPLINEGTQLARDNIHMSHIISSCLDEHLKTVTQDVKLPALYLLDSISKNIGSVYPDQFSRFVERVFLTAFQDADQSMQVKLEELLGTWRTGGRNGSELFAPGVYQSIANNVASIRGTDESDGQQPATPGERAGALYDIRRLLVKRQEEALTSPQDETIATQIMILTQLEGLVKVQQLTSAQIIAIHDQIATLSPVTAEDGITPQIAEIAVSADGENLPDLAALSSLMDPDLLRQALGSGWNAAAPAKPLVTKIDPIEDRYQSMLLSFEISLTTSDIQRYRPDAPALIYDELPEACKQCGTRFLSGDNGSRKMQSHLDWHFRRNKRLLEKARPQSRSWLIMSEEWLAPPGQIKTEETQLVEEDEEEPLDPEKCIVKVTESTGTRSRACPICQETIETKLTDEEDYIWTNAVQVGGKIYHATCHAEMTKARRLAKVEDDYDAYDETKPEQQLSVNRVAIDAEDSVLPPLKEEDESAAALLLSPVAPSLDPPSSSNHSRASSESPSAQTQSPSRASSPSLAEPSRSADAAPIAASDGAESAGLRAAQEPSDALAVTAGEIEDELDYTAASSDDDAALYDDTGAASSLAGKRRISPSAGSTEPKRARQEES</sequence>
<dbReference type="InterPro" id="IPR045154">
    <property type="entry name" value="PCF11-like"/>
</dbReference>
<feature type="domain" description="CID" evidence="2">
    <location>
        <begin position="161"/>
        <end position="296"/>
    </location>
</feature>
<dbReference type="InterPro" id="IPR008942">
    <property type="entry name" value="ENTH_VHS"/>
</dbReference>
<dbReference type="Pfam" id="PF04818">
    <property type="entry name" value="CID"/>
    <property type="match status" value="1"/>
</dbReference>
<dbReference type="GO" id="GO:0003729">
    <property type="term" value="F:mRNA binding"/>
    <property type="evidence" value="ECO:0007669"/>
    <property type="project" value="InterPro"/>
</dbReference>
<evidence type="ECO:0000256" key="1">
    <source>
        <dbReference type="SAM" id="MobiDB-lite"/>
    </source>
</evidence>
<dbReference type="PANTHER" id="PTHR15921:SF3">
    <property type="entry name" value="PRE-MRNA CLEAVAGE COMPLEX 2 PROTEIN PCF11"/>
    <property type="match status" value="1"/>
</dbReference>
<reference evidence="3 4" key="2">
    <citation type="journal article" date="2012" name="Open Biol.">
        <title>Characteristics of nucleosomes and linker DNA regions on the genome of the basidiomycete Mixia osmundae revealed by mono- and dinucleosome mapping.</title>
        <authorList>
            <person name="Nishida H."/>
            <person name="Kondo S."/>
            <person name="Matsumoto T."/>
            <person name="Suzuki Y."/>
            <person name="Yoshikawa H."/>
            <person name="Taylor T.D."/>
            <person name="Sugiyama J."/>
        </authorList>
    </citation>
    <scope>NUCLEOTIDE SEQUENCE [LARGE SCALE GENOMIC DNA]</scope>
    <source>
        <strain evidence="4">CBS 9802 / IAM 14324 / JCM 22182 / KY 12970</strain>
    </source>
</reference>
<feature type="compositionally biased region" description="Basic and acidic residues" evidence="1">
    <location>
        <begin position="779"/>
        <end position="788"/>
    </location>
</feature>
<feature type="compositionally biased region" description="Low complexity" evidence="1">
    <location>
        <begin position="663"/>
        <end position="684"/>
    </location>
</feature>
<dbReference type="InterPro" id="IPR047415">
    <property type="entry name" value="Pcf11_CID"/>
</dbReference>
<dbReference type="PROSITE" id="PS51391">
    <property type="entry name" value="CID"/>
    <property type="match status" value="1"/>
</dbReference>
<dbReference type="SMART" id="SM00582">
    <property type="entry name" value="RPR"/>
    <property type="match status" value="1"/>
</dbReference>
<dbReference type="FunCoup" id="G7E966">
    <property type="interactions" value="248"/>
</dbReference>
<dbReference type="InterPro" id="IPR054127">
    <property type="entry name" value="Pcf11_C"/>
</dbReference>
<feature type="region of interest" description="Disordered" evidence="1">
    <location>
        <begin position="663"/>
        <end position="736"/>
    </location>
</feature>
<reference evidence="3 4" key="1">
    <citation type="journal article" date="2011" name="J. Gen. Appl. Microbiol.">
        <title>Draft genome sequencing of the enigmatic basidiomycete Mixia osmundae.</title>
        <authorList>
            <person name="Nishida H."/>
            <person name="Nagatsuka Y."/>
            <person name="Sugiyama J."/>
        </authorList>
    </citation>
    <scope>NUCLEOTIDE SEQUENCE [LARGE SCALE GENOMIC DNA]</scope>
    <source>
        <strain evidence="4">CBS 9802 / IAM 14324 / JCM 22182 / KY 12970</strain>
    </source>
</reference>
<dbReference type="AlphaFoldDB" id="G7E966"/>
<dbReference type="GO" id="GO:0005849">
    <property type="term" value="C:mRNA cleavage factor complex"/>
    <property type="evidence" value="ECO:0007669"/>
    <property type="project" value="TreeGrafter"/>
</dbReference>
<dbReference type="PANTHER" id="PTHR15921">
    <property type="entry name" value="PRE-MRNA CLEAVAGE COMPLEX II"/>
    <property type="match status" value="1"/>
</dbReference>
<comment type="caution">
    <text evidence="3">The sequence shown here is derived from an EMBL/GenBank/DDBJ whole genome shotgun (WGS) entry which is preliminary data.</text>
</comment>
<organism evidence="3 4">
    <name type="scientific">Mixia osmundae (strain CBS 9802 / IAM 14324 / JCM 22182 / KY 12970)</name>
    <dbReference type="NCBI Taxonomy" id="764103"/>
    <lineage>
        <taxon>Eukaryota</taxon>
        <taxon>Fungi</taxon>
        <taxon>Dikarya</taxon>
        <taxon>Basidiomycota</taxon>
        <taxon>Pucciniomycotina</taxon>
        <taxon>Mixiomycetes</taxon>
        <taxon>Mixiales</taxon>
        <taxon>Mixiaceae</taxon>
        <taxon>Mixia</taxon>
    </lineage>
</organism>
<dbReference type="eggNOG" id="KOG2071">
    <property type="taxonomic scope" value="Eukaryota"/>
</dbReference>
<feature type="region of interest" description="Disordered" evidence="1">
    <location>
        <begin position="761"/>
        <end position="788"/>
    </location>
</feature>
<dbReference type="STRING" id="764103.G7E966"/>
<protein>
    <recommendedName>
        <fullName evidence="2">CID domain-containing protein</fullName>
    </recommendedName>
</protein>
<feature type="compositionally biased region" description="Polar residues" evidence="1">
    <location>
        <begin position="685"/>
        <end position="697"/>
    </location>
</feature>
<proteinExistence type="predicted"/>
<dbReference type="Pfam" id="PF21936">
    <property type="entry name" value="Pcf11_C"/>
    <property type="match status" value="1"/>
</dbReference>
<gene>
    <name evidence="3" type="primary">Mo05877</name>
    <name evidence="3" type="ORF">E5Q_05877</name>
</gene>
<dbReference type="GO" id="GO:0031124">
    <property type="term" value="P:mRNA 3'-end processing"/>
    <property type="evidence" value="ECO:0007669"/>
    <property type="project" value="InterPro"/>
</dbReference>
<feature type="compositionally biased region" description="Low complexity" evidence="1">
    <location>
        <begin position="1"/>
        <end position="26"/>
    </location>
</feature>
<dbReference type="Gene3D" id="1.25.40.90">
    <property type="match status" value="1"/>
</dbReference>
<evidence type="ECO:0000313" key="4">
    <source>
        <dbReference type="Proteomes" id="UP000009131"/>
    </source>
</evidence>
<dbReference type="SUPFAM" id="SSF48464">
    <property type="entry name" value="ENTH/VHS domain"/>
    <property type="match status" value="1"/>
</dbReference>
<dbReference type="GO" id="GO:0000993">
    <property type="term" value="F:RNA polymerase II complex binding"/>
    <property type="evidence" value="ECO:0007669"/>
    <property type="project" value="InterPro"/>
</dbReference>
<dbReference type="EMBL" id="BABT02000220">
    <property type="protein sequence ID" value="GAA99185.1"/>
    <property type="molecule type" value="Genomic_DNA"/>
</dbReference>
<dbReference type="GO" id="GO:0005737">
    <property type="term" value="C:cytoplasm"/>
    <property type="evidence" value="ECO:0007669"/>
    <property type="project" value="TreeGrafter"/>
</dbReference>
<dbReference type="OrthoDB" id="2129491at2759"/>
<keyword evidence="4" id="KW-1185">Reference proteome</keyword>